<dbReference type="PRINTS" id="PR01374">
    <property type="entry name" value="TONBPROTEIN"/>
</dbReference>
<evidence type="ECO:0000256" key="11">
    <source>
        <dbReference type="ARBA" id="ARBA00023136"/>
    </source>
</evidence>
<dbReference type="PANTHER" id="PTHR33446:SF8">
    <property type="entry name" value="PROTEIN TONB"/>
    <property type="match status" value="1"/>
</dbReference>
<evidence type="ECO:0000313" key="17">
    <source>
        <dbReference type="Proteomes" id="UP001595630"/>
    </source>
</evidence>
<evidence type="ECO:0000256" key="9">
    <source>
        <dbReference type="ARBA" id="ARBA00022927"/>
    </source>
</evidence>
<feature type="compositionally biased region" description="Low complexity" evidence="14">
    <location>
        <begin position="127"/>
        <end position="151"/>
    </location>
</feature>
<keyword evidence="6 13" id="KW-0997">Cell inner membrane</keyword>
<dbReference type="InterPro" id="IPR003538">
    <property type="entry name" value="TonB"/>
</dbReference>
<organism evidence="16 17">
    <name type="scientific">Stutzerimonas tarimensis</name>
    <dbReference type="NCBI Taxonomy" id="1507735"/>
    <lineage>
        <taxon>Bacteria</taxon>
        <taxon>Pseudomonadati</taxon>
        <taxon>Pseudomonadota</taxon>
        <taxon>Gammaproteobacteria</taxon>
        <taxon>Pseudomonadales</taxon>
        <taxon>Pseudomonadaceae</taxon>
        <taxon>Stutzerimonas</taxon>
    </lineage>
</organism>
<dbReference type="PANTHER" id="PTHR33446">
    <property type="entry name" value="PROTEIN TONB-RELATED"/>
    <property type="match status" value="1"/>
</dbReference>
<dbReference type="NCBIfam" id="TIGR01352">
    <property type="entry name" value="tonB_Cterm"/>
    <property type="match status" value="1"/>
</dbReference>
<keyword evidence="10 13" id="KW-1133">Transmembrane helix</keyword>
<evidence type="ECO:0000256" key="7">
    <source>
        <dbReference type="ARBA" id="ARBA00022692"/>
    </source>
</evidence>
<dbReference type="Pfam" id="PF03544">
    <property type="entry name" value="TonB_C"/>
    <property type="match status" value="1"/>
</dbReference>
<dbReference type="EMBL" id="JBHRXZ010000003">
    <property type="protein sequence ID" value="MFC3606569.1"/>
    <property type="molecule type" value="Genomic_DNA"/>
</dbReference>
<feature type="transmembrane region" description="Helical" evidence="13">
    <location>
        <begin position="15"/>
        <end position="35"/>
    </location>
</feature>
<comment type="subcellular location">
    <subcellularLocation>
        <location evidence="1 13">Cell inner membrane</location>
        <topology evidence="1 13">Single-pass membrane protein</topology>
        <orientation evidence="1 13">Periplasmic side</orientation>
    </subcellularLocation>
</comment>
<evidence type="ECO:0000256" key="4">
    <source>
        <dbReference type="ARBA" id="ARBA00022448"/>
    </source>
</evidence>
<comment type="caution">
    <text evidence="16">The sequence shown here is derived from an EMBL/GenBank/DDBJ whole genome shotgun (WGS) entry which is preliminary data.</text>
</comment>
<evidence type="ECO:0000256" key="8">
    <source>
        <dbReference type="ARBA" id="ARBA00022737"/>
    </source>
</evidence>
<feature type="region of interest" description="Disordered" evidence="14">
    <location>
        <begin position="58"/>
        <end position="92"/>
    </location>
</feature>
<evidence type="ECO:0000256" key="12">
    <source>
        <dbReference type="ARBA" id="ARBA00025849"/>
    </source>
</evidence>
<keyword evidence="8" id="KW-0677">Repeat</keyword>
<dbReference type="PROSITE" id="PS52015">
    <property type="entry name" value="TONB_CTD"/>
    <property type="match status" value="1"/>
</dbReference>
<proteinExistence type="inferred from homology"/>
<evidence type="ECO:0000313" key="16">
    <source>
        <dbReference type="EMBL" id="MFC3606569.1"/>
    </source>
</evidence>
<keyword evidence="17" id="KW-1185">Reference proteome</keyword>
<keyword evidence="9 13" id="KW-0653">Protein transport</keyword>
<comment type="similarity">
    <text evidence="2 13">Belongs to the TonB family.</text>
</comment>
<keyword evidence="11 13" id="KW-0472">Membrane</keyword>
<protein>
    <recommendedName>
        <fullName evidence="3 13">Protein TonB</fullName>
    </recommendedName>
</protein>
<gene>
    <name evidence="16" type="ORF">ACFOMF_02045</name>
</gene>
<evidence type="ECO:0000256" key="1">
    <source>
        <dbReference type="ARBA" id="ARBA00004383"/>
    </source>
</evidence>
<evidence type="ECO:0000256" key="13">
    <source>
        <dbReference type="RuleBase" id="RU362123"/>
    </source>
</evidence>
<name>A0ABV7T0A6_9GAMM</name>
<evidence type="ECO:0000256" key="2">
    <source>
        <dbReference type="ARBA" id="ARBA00006555"/>
    </source>
</evidence>
<feature type="region of interest" description="Disordered" evidence="14">
    <location>
        <begin position="121"/>
        <end position="158"/>
    </location>
</feature>
<feature type="compositionally biased region" description="Pro residues" evidence="14">
    <location>
        <begin position="71"/>
        <end position="87"/>
    </location>
</feature>
<dbReference type="InterPro" id="IPR037682">
    <property type="entry name" value="TonB_C"/>
</dbReference>
<dbReference type="RefSeq" id="WP_386360725.1">
    <property type="nucleotide sequence ID" value="NZ_JBHRXZ010000003.1"/>
</dbReference>
<evidence type="ECO:0000256" key="14">
    <source>
        <dbReference type="SAM" id="MobiDB-lite"/>
    </source>
</evidence>
<evidence type="ECO:0000256" key="6">
    <source>
        <dbReference type="ARBA" id="ARBA00022519"/>
    </source>
</evidence>
<reference evidence="17" key="1">
    <citation type="journal article" date="2019" name="Int. J. Syst. Evol. Microbiol.">
        <title>The Global Catalogue of Microorganisms (GCM) 10K type strain sequencing project: providing services to taxonomists for standard genome sequencing and annotation.</title>
        <authorList>
            <consortium name="The Broad Institute Genomics Platform"/>
            <consortium name="The Broad Institute Genome Sequencing Center for Infectious Disease"/>
            <person name="Wu L."/>
            <person name="Ma J."/>
        </authorList>
    </citation>
    <scope>NUCLEOTIDE SEQUENCE [LARGE SCALE GENOMIC DNA]</scope>
    <source>
        <strain evidence="17">KCTC 42447</strain>
    </source>
</reference>
<keyword evidence="13" id="KW-0735">Signal-anchor</keyword>
<feature type="domain" description="TonB C-terminal" evidence="15">
    <location>
        <begin position="156"/>
        <end position="246"/>
    </location>
</feature>
<keyword evidence="7 13" id="KW-0812">Transmembrane</keyword>
<sequence>MSTAQAGLRPVRLGLSFLAACATALGLFVLMLAMVMPPRAKAPEDPLAVANFVRMDGRQESAATRSRQQAPQPPQQQTPQPPTPPMPTAAAPQANLPQLDMQLPSIDANISVAAAPTPSLSGLTAQVAPSSAPAPSAPAAAPSVAEAAPAGGAPGGPEHEVVPLNDVRPQYPVRAQQRGIEGHIKLAFTITPEGRVENIRVIEASPPNTFDREARRAAARWRFAPRTENGQPVAREAVKTLQFRLQ</sequence>
<comment type="subunit">
    <text evidence="12">Homodimer. Forms a complex with the accessory proteins ExbB and ExbD.</text>
</comment>
<evidence type="ECO:0000256" key="5">
    <source>
        <dbReference type="ARBA" id="ARBA00022475"/>
    </source>
</evidence>
<evidence type="ECO:0000256" key="3">
    <source>
        <dbReference type="ARBA" id="ARBA00022362"/>
    </source>
</evidence>
<dbReference type="InterPro" id="IPR051045">
    <property type="entry name" value="TonB-dependent_transducer"/>
</dbReference>
<keyword evidence="5 13" id="KW-1003">Cell membrane</keyword>
<dbReference type="SUPFAM" id="SSF74653">
    <property type="entry name" value="TolA/TonB C-terminal domain"/>
    <property type="match status" value="1"/>
</dbReference>
<dbReference type="InterPro" id="IPR006260">
    <property type="entry name" value="TonB/TolA_C"/>
</dbReference>
<keyword evidence="4 13" id="KW-0813">Transport</keyword>
<dbReference type="Proteomes" id="UP001595630">
    <property type="component" value="Unassembled WGS sequence"/>
</dbReference>
<comment type="function">
    <text evidence="13">Interacts with outer membrane receptor proteins that carry out high-affinity binding and energy dependent uptake into the periplasmic space of specific substrates. It could act to transduce energy from the cytoplasmic membrane to specific energy-requiring processes in the outer membrane, resulting in the release into the periplasm of ligands bound by these outer membrane proteins.</text>
</comment>
<evidence type="ECO:0000256" key="10">
    <source>
        <dbReference type="ARBA" id="ARBA00022989"/>
    </source>
</evidence>
<dbReference type="Gene3D" id="3.30.1150.10">
    <property type="match status" value="1"/>
</dbReference>
<evidence type="ECO:0000259" key="15">
    <source>
        <dbReference type="PROSITE" id="PS52015"/>
    </source>
</evidence>
<accession>A0ABV7T0A6</accession>